<proteinExistence type="predicted"/>
<dbReference type="RefSeq" id="WP_013018847.1">
    <property type="nucleotide sequence ID" value="NC_013947.1"/>
</dbReference>
<feature type="transmembrane region" description="Helical" evidence="1">
    <location>
        <begin position="7"/>
        <end position="28"/>
    </location>
</feature>
<name>D3PWQ4_STANL</name>
<dbReference type="Proteomes" id="UP000000844">
    <property type="component" value="Chromosome"/>
</dbReference>
<dbReference type="AlphaFoldDB" id="D3PWQ4"/>
<keyword evidence="1" id="KW-1133">Transmembrane helix</keyword>
<dbReference type="EMBL" id="CP001778">
    <property type="protein sequence ID" value="ADD43276.1"/>
    <property type="molecule type" value="Genomic_DNA"/>
</dbReference>
<dbReference type="KEGG" id="sna:Snas_3616"/>
<organism evidence="2 3">
    <name type="scientific">Stackebrandtia nassauensis (strain DSM 44728 / CIP 108903 / NRRL B-16338 / NBRC 102104 / LLR-40K-21)</name>
    <dbReference type="NCBI Taxonomy" id="446470"/>
    <lineage>
        <taxon>Bacteria</taxon>
        <taxon>Bacillati</taxon>
        <taxon>Actinomycetota</taxon>
        <taxon>Actinomycetes</taxon>
        <taxon>Glycomycetales</taxon>
        <taxon>Glycomycetaceae</taxon>
        <taxon>Stackebrandtia</taxon>
    </lineage>
</organism>
<keyword evidence="1" id="KW-0472">Membrane</keyword>
<reference evidence="2 3" key="1">
    <citation type="journal article" date="2009" name="Stand. Genomic Sci.">
        <title>Complete genome sequence of Stackebrandtia nassauensis type strain (LLR-40K-21).</title>
        <authorList>
            <person name="Munk C."/>
            <person name="Lapidus A."/>
            <person name="Copeland A."/>
            <person name="Jando M."/>
            <person name="Mayilraj S."/>
            <person name="Glavina Del Rio T."/>
            <person name="Nolan M."/>
            <person name="Chen F."/>
            <person name="Lucas S."/>
            <person name="Tice H."/>
            <person name="Cheng J.F."/>
            <person name="Han C."/>
            <person name="Detter J.C."/>
            <person name="Bruce D."/>
            <person name="Goodwin L."/>
            <person name="Chain P."/>
            <person name="Pitluck S."/>
            <person name="Goker M."/>
            <person name="Ovchinikova G."/>
            <person name="Pati A."/>
            <person name="Ivanova N."/>
            <person name="Mavromatis K."/>
            <person name="Chen A."/>
            <person name="Palaniappan K."/>
            <person name="Land M."/>
            <person name="Hauser L."/>
            <person name="Chang Y.J."/>
            <person name="Jeffries C.D."/>
            <person name="Bristow J."/>
            <person name="Eisen J.A."/>
            <person name="Markowitz V."/>
            <person name="Hugenholtz P."/>
            <person name="Kyrpides N.C."/>
            <person name="Klenk H.P."/>
        </authorList>
    </citation>
    <scope>NUCLEOTIDE SEQUENCE [LARGE SCALE GENOMIC DNA]</scope>
    <source>
        <strain evidence="3">DSM 44728 / CIP 108903 / NRRL B-16338 / NBRC 102104 / LLR-40K-21</strain>
    </source>
</reference>
<dbReference type="HOGENOM" id="CLU_1738150_0_0_11"/>
<accession>D3PWQ4</accession>
<evidence type="ECO:0000313" key="2">
    <source>
        <dbReference type="EMBL" id="ADD43276.1"/>
    </source>
</evidence>
<keyword evidence="1" id="KW-0812">Transmembrane</keyword>
<dbReference type="Pfam" id="PF20064">
    <property type="entry name" value="DUF6463"/>
    <property type="match status" value="1"/>
</dbReference>
<dbReference type="InterPro" id="IPR045590">
    <property type="entry name" value="DUF6463"/>
</dbReference>
<evidence type="ECO:0000256" key="1">
    <source>
        <dbReference type="SAM" id="Phobius"/>
    </source>
</evidence>
<keyword evidence="3" id="KW-1185">Reference proteome</keyword>
<dbReference type="OrthoDB" id="3574450at2"/>
<protein>
    <submittedName>
        <fullName evidence="2">Uncharacterized protein</fullName>
    </submittedName>
</protein>
<feature type="transmembrane region" description="Helical" evidence="1">
    <location>
        <begin position="60"/>
        <end position="82"/>
    </location>
</feature>
<sequence length="144" mass="15658">MNRTRTLAHVAGWIAVVVGVIHTLAALWDRLSTWADILSRGPWETISLDVTTDNRVYSEAFWYSPGSFGIPLLLFGGLVLWTVRRGARVPAPLGWGMTAWGAVMSALLPASPAWALLLAGVLLILAAHTSRRHGATEHAKPVQR</sequence>
<feature type="transmembrane region" description="Helical" evidence="1">
    <location>
        <begin position="113"/>
        <end position="130"/>
    </location>
</feature>
<gene>
    <name evidence="2" type="ordered locus">Snas_3616</name>
</gene>
<dbReference type="eggNOG" id="ENOG503326I">
    <property type="taxonomic scope" value="Bacteria"/>
</dbReference>
<evidence type="ECO:0000313" key="3">
    <source>
        <dbReference type="Proteomes" id="UP000000844"/>
    </source>
</evidence>